<dbReference type="InterPro" id="IPR018378">
    <property type="entry name" value="C-type_lectin_CS"/>
</dbReference>
<dbReference type="CDD" id="cd00037">
    <property type="entry name" value="CLECT"/>
    <property type="match status" value="1"/>
</dbReference>
<gene>
    <name evidence="4" type="ORF">X975_09817</name>
</gene>
<evidence type="ECO:0000256" key="1">
    <source>
        <dbReference type="ARBA" id="ARBA00023157"/>
    </source>
</evidence>
<reference evidence="4 5" key="1">
    <citation type="submission" date="2013-11" db="EMBL/GenBank/DDBJ databases">
        <title>Genome sequencing of Stegodyphus mimosarum.</title>
        <authorList>
            <person name="Bechsgaard J."/>
        </authorList>
    </citation>
    <scope>NUCLEOTIDE SEQUENCE [LARGE SCALE GENOMIC DNA]</scope>
</reference>
<evidence type="ECO:0000259" key="3">
    <source>
        <dbReference type="PROSITE" id="PS50041"/>
    </source>
</evidence>
<accession>A0A087UWR5</accession>
<feature type="compositionally biased region" description="Polar residues" evidence="2">
    <location>
        <begin position="33"/>
        <end position="44"/>
    </location>
</feature>
<dbReference type="Pfam" id="PF00059">
    <property type="entry name" value="Lectin_C"/>
    <property type="match status" value="1"/>
</dbReference>
<dbReference type="PROSITE" id="PS50041">
    <property type="entry name" value="C_TYPE_LECTIN_2"/>
    <property type="match status" value="1"/>
</dbReference>
<dbReference type="STRING" id="407821.A0A087UWR5"/>
<dbReference type="InterPro" id="IPR001304">
    <property type="entry name" value="C-type_lectin-like"/>
</dbReference>
<dbReference type="OrthoDB" id="7357196at2759"/>
<feature type="domain" description="C-type lectin" evidence="3">
    <location>
        <begin position="159"/>
        <end position="267"/>
    </location>
</feature>
<dbReference type="SUPFAM" id="SSF56436">
    <property type="entry name" value="C-type lectin-like"/>
    <property type="match status" value="1"/>
</dbReference>
<keyword evidence="1" id="KW-1015">Disulfide bond</keyword>
<name>A0A087UWR5_STEMI</name>
<feature type="region of interest" description="Disordered" evidence="2">
    <location>
        <begin position="18"/>
        <end position="61"/>
    </location>
</feature>
<dbReference type="PANTHER" id="PTHR22803">
    <property type="entry name" value="MANNOSE, PHOSPHOLIPASE, LECTIN RECEPTOR RELATED"/>
    <property type="match status" value="1"/>
</dbReference>
<protein>
    <submittedName>
        <fullName evidence="4">FRAS1-related extracellular matrix protein 1</fullName>
    </submittedName>
</protein>
<evidence type="ECO:0000313" key="5">
    <source>
        <dbReference type="Proteomes" id="UP000054359"/>
    </source>
</evidence>
<evidence type="ECO:0000256" key="2">
    <source>
        <dbReference type="SAM" id="MobiDB-lite"/>
    </source>
</evidence>
<dbReference type="OMA" id="MECNEHI"/>
<dbReference type="InterPro" id="IPR016187">
    <property type="entry name" value="CTDL_fold"/>
</dbReference>
<proteinExistence type="predicted"/>
<sequence>MSSHNRTVVSIYDLNRGSCSQIPVPKPPVSKGNDASNPPKSSVSIDDDEEQIGDKDSDGASYSKFPMECNEHIYGLLHYNRPSQNFFQCDGKNWLPWLPEISSNVENTKFSVPPFESDSKSSRDVEIKDSSVEILSSKESKEGLPSLEAENCFKGWEEFAGKCYKWNKLQSTWSDAQTTCKSFPHGELVVVETPEHNDWLVQLARGKPYWIGLHALPETNEWNYRNHSHVPFFNWKKGFPRLSFNREIKHRCVLVRGSGLWINKNCDTQSHSFICTMPLYSESNQ</sequence>
<dbReference type="SMART" id="SM00034">
    <property type="entry name" value="CLECT"/>
    <property type="match status" value="1"/>
</dbReference>
<dbReference type="Gene3D" id="3.10.100.10">
    <property type="entry name" value="Mannose-Binding Protein A, subunit A"/>
    <property type="match status" value="1"/>
</dbReference>
<evidence type="ECO:0000313" key="4">
    <source>
        <dbReference type="EMBL" id="KFM81804.1"/>
    </source>
</evidence>
<dbReference type="Proteomes" id="UP000054359">
    <property type="component" value="Unassembled WGS sequence"/>
</dbReference>
<dbReference type="AlphaFoldDB" id="A0A087UWR5"/>
<dbReference type="PROSITE" id="PS00615">
    <property type="entry name" value="C_TYPE_LECTIN_1"/>
    <property type="match status" value="1"/>
</dbReference>
<dbReference type="InterPro" id="IPR016186">
    <property type="entry name" value="C-type_lectin-like/link_sf"/>
</dbReference>
<organism evidence="4 5">
    <name type="scientific">Stegodyphus mimosarum</name>
    <name type="common">African social velvet spider</name>
    <dbReference type="NCBI Taxonomy" id="407821"/>
    <lineage>
        <taxon>Eukaryota</taxon>
        <taxon>Metazoa</taxon>
        <taxon>Ecdysozoa</taxon>
        <taxon>Arthropoda</taxon>
        <taxon>Chelicerata</taxon>
        <taxon>Arachnida</taxon>
        <taxon>Araneae</taxon>
        <taxon>Araneomorphae</taxon>
        <taxon>Entelegynae</taxon>
        <taxon>Eresoidea</taxon>
        <taxon>Eresidae</taxon>
        <taxon>Stegodyphus</taxon>
    </lineage>
</organism>
<dbReference type="EMBL" id="KK122043">
    <property type="protein sequence ID" value="KFM81804.1"/>
    <property type="molecule type" value="Genomic_DNA"/>
</dbReference>
<feature type="non-terminal residue" evidence="4">
    <location>
        <position position="285"/>
    </location>
</feature>
<dbReference type="InterPro" id="IPR050111">
    <property type="entry name" value="C-type_lectin/snaclec_domain"/>
</dbReference>
<keyword evidence="5" id="KW-1185">Reference proteome</keyword>